<keyword evidence="15" id="KW-1185">Reference proteome</keyword>
<comment type="caution">
    <text evidence="14">The sequence shown here is derived from an EMBL/GenBank/DDBJ whole genome shotgun (WGS) entry which is preliminary data.</text>
</comment>
<reference evidence="15" key="1">
    <citation type="submission" date="2016-03" db="EMBL/GenBank/DDBJ databases">
        <authorList>
            <person name="Heylen K."/>
            <person name="De Vos P."/>
            <person name="Vekeman B."/>
        </authorList>
    </citation>
    <scope>NUCLEOTIDE SEQUENCE [LARGE SCALE GENOMIC DNA]</scope>
    <source>
        <strain evidence="15">R-45383</strain>
    </source>
</reference>
<evidence type="ECO:0000313" key="14">
    <source>
        <dbReference type="EMBL" id="OAI29120.1"/>
    </source>
</evidence>
<dbReference type="InterPro" id="IPR006068">
    <property type="entry name" value="ATPase_P-typ_cation-transptr_C"/>
</dbReference>
<dbReference type="InterPro" id="IPR023298">
    <property type="entry name" value="ATPase_P-typ_TM_dom_sf"/>
</dbReference>
<dbReference type="Pfam" id="PF13246">
    <property type="entry name" value="Cation_ATPase"/>
    <property type="match status" value="1"/>
</dbReference>
<dbReference type="Proteomes" id="UP000077628">
    <property type="component" value="Unassembled WGS sequence"/>
</dbReference>
<dbReference type="InterPro" id="IPR001757">
    <property type="entry name" value="P_typ_ATPase"/>
</dbReference>
<feature type="transmembrane region" description="Helical" evidence="12">
    <location>
        <begin position="808"/>
        <end position="826"/>
    </location>
</feature>
<keyword evidence="10 12" id="KW-1133">Transmembrane helix</keyword>
<protein>
    <submittedName>
        <fullName evidence="14">Carbonate dehydratase</fullName>
    </submittedName>
</protein>
<dbReference type="InterPro" id="IPR023299">
    <property type="entry name" value="ATPase_P-typ_cyto_dom_N"/>
</dbReference>
<dbReference type="RefSeq" id="WP_064023964.1">
    <property type="nucleotide sequence ID" value="NZ_LUUK01000005.1"/>
</dbReference>
<dbReference type="SUPFAM" id="SSF81665">
    <property type="entry name" value="Calcium ATPase, transmembrane domain M"/>
    <property type="match status" value="1"/>
</dbReference>
<evidence type="ECO:0000259" key="13">
    <source>
        <dbReference type="SMART" id="SM00831"/>
    </source>
</evidence>
<dbReference type="GO" id="GO:1990573">
    <property type="term" value="P:potassium ion import across plasma membrane"/>
    <property type="evidence" value="ECO:0007669"/>
    <property type="project" value="TreeGrafter"/>
</dbReference>
<dbReference type="GO" id="GO:0016887">
    <property type="term" value="F:ATP hydrolysis activity"/>
    <property type="evidence" value="ECO:0007669"/>
    <property type="project" value="InterPro"/>
</dbReference>
<feature type="transmembrane region" description="Helical" evidence="12">
    <location>
        <begin position="260"/>
        <end position="278"/>
    </location>
</feature>
<feature type="transmembrane region" description="Helical" evidence="12">
    <location>
        <begin position="284"/>
        <end position="312"/>
    </location>
</feature>
<feature type="transmembrane region" description="Helical" evidence="12">
    <location>
        <begin position="838"/>
        <end position="860"/>
    </location>
</feature>
<evidence type="ECO:0000256" key="7">
    <source>
        <dbReference type="ARBA" id="ARBA00022840"/>
    </source>
</evidence>
<keyword evidence="11 12" id="KW-0472">Membrane</keyword>
<dbReference type="Gene3D" id="3.40.1110.10">
    <property type="entry name" value="Calcium-transporting ATPase, cytoplasmic domain N"/>
    <property type="match status" value="1"/>
</dbReference>
<dbReference type="GO" id="GO:0030007">
    <property type="term" value="P:intracellular potassium ion homeostasis"/>
    <property type="evidence" value="ECO:0007669"/>
    <property type="project" value="TreeGrafter"/>
</dbReference>
<dbReference type="PRINTS" id="PR00119">
    <property type="entry name" value="CATATPASE"/>
</dbReference>
<dbReference type="PRINTS" id="PR00120">
    <property type="entry name" value="HATPASE"/>
</dbReference>
<evidence type="ECO:0000256" key="1">
    <source>
        <dbReference type="ARBA" id="ARBA00004651"/>
    </source>
</evidence>
<dbReference type="NCBIfam" id="TIGR01494">
    <property type="entry name" value="ATPase_P-type"/>
    <property type="match status" value="2"/>
</dbReference>
<comment type="similarity">
    <text evidence="2">Belongs to the cation transport ATPase (P-type) (TC 3.A.3) family. Type IIA subfamily.</text>
</comment>
<dbReference type="InterPro" id="IPR008250">
    <property type="entry name" value="ATPase_P-typ_transduc_dom_A_sf"/>
</dbReference>
<keyword evidence="5 12" id="KW-0812">Transmembrane</keyword>
<dbReference type="InterPro" id="IPR044492">
    <property type="entry name" value="P_typ_ATPase_HD_dom"/>
</dbReference>
<dbReference type="FunFam" id="3.40.50.1000:FF:000001">
    <property type="entry name" value="Phospholipid-transporting ATPase IC"/>
    <property type="match status" value="1"/>
</dbReference>
<dbReference type="CDD" id="cd02080">
    <property type="entry name" value="P-type_ATPase_cation"/>
    <property type="match status" value="1"/>
</dbReference>
<keyword evidence="9" id="KW-1278">Translocase</keyword>
<dbReference type="OrthoDB" id="9814270at2"/>
<organism evidence="14 15">
    <name type="scientific">Methylomonas koyamae</name>
    <dbReference type="NCBI Taxonomy" id="702114"/>
    <lineage>
        <taxon>Bacteria</taxon>
        <taxon>Pseudomonadati</taxon>
        <taxon>Pseudomonadota</taxon>
        <taxon>Gammaproteobacteria</taxon>
        <taxon>Methylococcales</taxon>
        <taxon>Methylococcaceae</taxon>
        <taxon>Methylomonas</taxon>
    </lineage>
</organism>
<dbReference type="Pfam" id="PF00122">
    <property type="entry name" value="E1-E2_ATPase"/>
    <property type="match status" value="1"/>
</dbReference>
<dbReference type="Gene3D" id="1.20.1110.10">
    <property type="entry name" value="Calcium-transporting ATPase, transmembrane domain"/>
    <property type="match status" value="1"/>
</dbReference>
<dbReference type="PANTHER" id="PTHR43294:SF21">
    <property type="entry name" value="CATION TRANSPORTING ATPASE"/>
    <property type="match status" value="1"/>
</dbReference>
<dbReference type="InterPro" id="IPR050510">
    <property type="entry name" value="Cation_transp_ATPase_P-type"/>
</dbReference>
<gene>
    <name evidence="14" type="ORF">A1355_17065</name>
</gene>
<dbReference type="GO" id="GO:1902600">
    <property type="term" value="P:proton transmembrane transport"/>
    <property type="evidence" value="ECO:0007669"/>
    <property type="project" value="TreeGrafter"/>
</dbReference>
<evidence type="ECO:0000256" key="11">
    <source>
        <dbReference type="ARBA" id="ARBA00023136"/>
    </source>
</evidence>
<dbReference type="SUPFAM" id="SSF81653">
    <property type="entry name" value="Calcium ATPase, transduction domain A"/>
    <property type="match status" value="1"/>
</dbReference>
<evidence type="ECO:0000256" key="4">
    <source>
        <dbReference type="ARBA" id="ARBA00022553"/>
    </source>
</evidence>
<dbReference type="SUPFAM" id="SSF81660">
    <property type="entry name" value="Metal cation-transporting ATPase, ATP-binding domain N"/>
    <property type="match status" value="1"/>
</dbReference>
<keyword evidence="7" id="KW-0067">ATP-binding</keyword>
<evidence type="ECO:0000256" key="9">
    <source>
        <dbReference type="ARBA" id="ARBA00022967"/>
    </source>
</evidence>
<comment type="subcellular location">
    <subcellularLocation>
        <location evidence="1">Cell membrane</location>
        <topology evidence="1">Multi-pass membrane protein</topology>
    </subcellularLocation>
</comment>
<sequence length="907" mass="98301">MPIRKRPAKAGSPSAEKTVWHAVAEDRLLRELRVNIGQGLAAEEVEKRLADYGANRLTPRRGKGPVRLFLSQFHQPLVYILLLSGAVTAFLEEWVDSSVIFGVVVVNALIGFVQEYNAIRAIDALARALSVGATVLRDGQRRAVAAPELVPGDIVVLQSGDKVPADLRLLRIRDLQIDESALTGESVPIEKRQMTLADETALADRANMAYSSTLVTFGSGVGVVVETGDRTEIGRINRMIASATELDTPLTQKMSEFSQWLLWVIVGCAVLTFAVGVWRGESMLQMFMASVALAVGAIPEGLPAAITITLAIGVSRMAKRNAIVRKLPAVETLGSTTVICSDKTGTLTQNQMTVQAIYAGGDYFQVGGSGYTPDGEFRHNGQAIDYLSYPTLMECLKAGLLCNDARLIAESNHWRIEGDPTEGALLVAARKAGLRHAAVSTAHPRLDAIPFESQHQFMATLNHDPTTDSRRIYVKGALESVLARCDSALDPHMQPVALNKERLIRQLEEMAEQGLRVLAFARRDHQDDALAHAEVAGGLTLIGLQAMMDPPRPEAVASIAACYRAGIAVKMITGDHPVTALAIAKQLGMRQAERVISGVELQRLAPADYPATLAACSVYARIAPEQKLALVEALQSAGHVVAMTGDGVNDAPALRQANIGVAMGMGGTEVAKEAAAMILTDDHFATIEAAIEEGRGVFDNLIKFIAWTLPTNLGEGLVITAAVFANVALPITPVQILWINMTTAVLLGLMLAFEPKEPGLMRRKPRNPNQPILTKHLAFRICLVGVLLLAGAFGLFEWELSHGEPLAKARTVAVNVFVFGELFYLFNCRSLRYSMFKVGVFSNPWVIFGVLSMIGLQLLFTYWPTMQTLFGSAPIGSEEWLLILAVGWVIYAMVGLEKLIWRRFNPG</sequence>
<feature type="domain" description="Cation-transporting P-type ATPase N-terminal" evidence="13">
    <location>
        <begin position="19"/>
        <end position="93"/>
    </location>
</feature>
<proteinExistence type="inferred from homology"/>
<dbReference type="GO" id="GO:0005391">
    <property type="term" value="F:P-type sodium:potassium-exchanging transporter activity"/>
    <property type="evidence" value="ECO:0007669"/>
    <property type="project" value="TreeGrafter"/>
</dbReference>
<dbReference type="Gene3D" id="3.40.50.1000">
    <property type="entry name" value="HAD superfamily/HAD-like"/>
    <property type="match status" value="1"/>
</dbReference>
<evidence type="ECO:0000256" key="12">
    <source>
        <dbReference type="SAM" id="Phobius"/>
    </source>
</evidence>
<dbReference type="AlphaFoldDB" id="A0A177PIB1"/>
<evidence type="ECO:0000256" key="5">
    <source>
        <dbReference type="ARBA" id="ARBA00022692"/>
    </source>
</evidence>
<feature type="transmembrane region" description="Helical" evidence="12">
    <location>
        <begin position="68"/>
        <end position="91"/>
    </location>
</feature>
<dbReference type="SMART" id="SM00831">
    <property type="entry name" value="Cation_ATPase_N"/>
    <property type="match status" value="1"/>
</dbReference>
<dbReference type="STRING" id="702114.A1355_17065"/>
<evidence type="ECO:0000256" key="2">
    <source>
        <dbReference type="ARBA" id="ARBA00005675"/>
    </source>
</evidence>
<dbReference type="GO" id="GO:0036376">
    <property type="term" value="P:sodium ion export across plasma membrane"/>
    <property type="evidence" value="ECO:0007669"/>
    <property type="project" value="TreeGrafter"/>
</dbReference>
<dbReference type="FunFam" id="2.70.150.10:FF:000160">
    <property type="entry name" value="Sarcoplasmic/endoplasmic reticulum calcium ATPase 1"/>
    <property type="match status" value="1"/>
</dbReference>
<evidence type="ECO:0000256" key="10">
    <source>
        <dbReference type="ARBA" id="ARBA00022989"/>
    </source>
</evidence>
<keyword evidence="4" id="KW-0597">Phosphoprotein</keyword>
<dbReference type="SFLD" id="SFLDS00003">
    <property type="entry name" value="Haloacid_Dehalogenase"/>
    <property type="match status" value="1"/>
</dbReference>
<dbReference type="Gene3D" id="2.70.150.10">
    <property type="entry name" value="Calcium-transporting ATPase, cytoplasmic transduction domain A"/>
    <property type="match status" value="1"/>
</dbReference>
<evidence type="ECO:0000256" key="8">
    <source>
        <dbReference type="ARBA" id="ARBA00022842"/>
    </source>
</evidence>
<keyword evidence="6" id="KW-0547">Nucleotide-binding</keyword>
<keyword evidence="3" id="KW-1003">Cell membrane</keyword>
<feature type="transmembrane region" description="Helical" evidence="12">
    <location>
        <begin position="735"/>
        <end position="756"/>
    </location>
</feature>
<accession>A0A177PIB1</accession>
<keyword evidence="8" id="KW-0460">Magnesium</keyword>
<evidence type="ECO:0000313" key="15">
    <source>
        <dbReference type="Proteomes" id="UP000077628"/>
    </source>
</evidence>
<dbReference type="InterPro" id="IPR018303">
    <property type="entry name" value="ATPase_P-typ_P_site"/>
</dbReference>
<dbReference type="SFLD" id="SFLDF00027">
    <property type="entry name" value="p-type_atpase"/>
    <property type="match status" value="1"/>
</dbReference>
<dbReference type="InterPro" id="IPR059000">
    <property type="entry name" value="ATPase_P-type_domA"/>
</dbReference>
<dbReference type="InterPro" id="IPR023214">
    <property type="entry name" value="HAD_sf"/>
</dbReference>
<evidence type="ECO:0000256" key="6">
    <source>
        <dbReference type="ARBA" id="ARBA00022741"/>
    </source>
</evidence>
<dbReference type="PANTHER" id="PTHR43294">
    <property type="entry name" value="SODIUM/POTASSIUM-TRANSPORTING ATPASE SUBUNIT ALPHA"/>
    <property type="match status" value="1"/>
</dbReference>
<dbReference type="SUPFAM" id="SSF56784">
    <property type="entry name" value="HAD-like"/>
    <property type="match status" value="1"/>
</dbReference>
<dbReference type="Pfam" id="PF00689">
    <property type="entry name" value="Cation_ATPase_C"/>
    <property type="match status" value="1"/>
</dbReference>
<dbReference type="GO" id="GO:0005524">
    <property type="term" value="F:ATP binding"/>
    <property type="evidence" value="ECO:0007669"/>
    <property type="project" value="UniProtKB-KW"/>
</dbReference>
<dbReference type="GO" id="GO:0005886">
    <property type="term" value="C:plasma membrane"/>
    <property type="evidence" value="ECO:0007669"/>
    <property type="project" value="UniProtKB-SubCell"/>
</dbReference>
<feature type="transmembrane region" description="Helical" evidence="12">
    <location>
        <begin position="777"/>
        <end position="796"/>
    </location>
</feature>
<dbReference type="InterPro" id="IPR036412">
    <property type="entry name" value="HAD-like_sf"/>
</dbReference>
<dbReference type="EMBL" id="LUUK01000005">
    <property type="protein sequence ID" value="OAI29120.1"/>
    <property type="molecule type" value="Genomic_DNA"/>
</dbReference>
<dbReference type="SFLD" id="SFLDG00002">
    <property type="entry name" value="C1.7:_P-type_atpase_like"/>
    <property type="match status" value="1"/>
</dbReference>
<evidence type="ECO:0000256" key="3">
    <source>
        <dbReference type="ARBA" id="ARBA00022475"/>
    </source>
</evidence>
<dbReference type="PROSITE" id="PS00154">
    <property type="entry name" value="ATPASE_E1_E2"/>
    <property type="match status" value="1"/>
</dbReference>
<feature type="transmembrane region" description="Helical" evidence="12">
    <location>
        <begin position="704"/>
        <end position="729"/>
    </location>
</feature>
<dbReference type="Pfam" id="PF00690">
    <property type="entry name" value="Cation_ATPase_N"/>
    <property type="match status" value="1"/>
</dbReference>
<feature type="transmembrane region" description="Helical" evidence="12">
    <location>
        <begin position="880"/>
        <end position="901"/>
    </location>
</feature>
<name>A0A177PIB1_9GAMM</name>
<dbReference type="GO" id="GO:0006883">
    <property type="term" value="P:intracellular sodium ion homeostasis"/>
    <property type="evidence" value="ECO:0007669"/>
    <property type="project" value="TreeGrafter"/>
</dbReference>
<dbReference type="InterPro" id="IPR004014">
    <property type="entry name" value="ATPase_P-typ_cation-transptr_N"/>
</dbReference>
<feature type="transmembrane region" description="Helical" evidence="12">
    <location>
        <begin position="97"/>
        <end position="113"/>
    </location>
</feature>